<dbReference type="SUPFAM" id="SSF110004">
    <property type="entry name" value="Glycolipid transfer protein, GLTP"/>
    <property type="match status" value="1"/>
</dbReference>
<evidence type="ECO:0000313" key="3">
    <source>
        <dbReference type="EMBL" id="VDN96595.1"/>
    </source>
</evidence>
<sequence>MATEEGATFFDRFPKEPNGIDILDVNNLLDFMHNIIVFCDMQGAALFPVKSDVSGNMHKVRNACERLNVCTIDEMLAKEQETGIAKRDSSGSVGILWLSRTVDLILESMVEFLKCPDEKMSNLVRIAYERTLKPYHSRVMALLFSGGLRIFPDTNTFLLNLAYNKPNMNEKVIGFYVYVAELNNF</sequence>
<keyword evidence="1" id="KW-0813">Transport</keyword>
<dbReference type="Proteomes" id="UP000278807">
    <property type="component" value="Unassembled WGS sequence"/>
</dbReference>
<evidence type="ECO:0000256" key="1">
    <source>
        <dbReference type="ARBA" id="ARBA00022448"/>
    </source>
</evidence>
<dbReference type="PANTHER" id="PTHR10219">
    <property type="entry name" value="GLYCOLIPID TRANSFER PROTEIN-RELATED"/>
    <property type="match status" value="1"/>
</dbReference>
<dbReference type="InterPro" id="IPR014830">
    <property type="entry name" value="Glycolipid_transfer_prot_dom"/>
</dbReference>
<dbReference type="GO" id="GO:1902387">
    <property type="term" value="F:ceramide 1-phosphate binding"/>
    <property type="evidence" value="ECO:0007669"/>
    <property type="project" value="TreeGrafter"/>
</dbReference>
<dbReference type="STRING" id="102285.A0A0R3T1I4"/>
<dbReference type="OrthoDB" id="6234629at2759"/>
<dbReference type="Pfam" id="PF08718">
    <property type="entry name" value="GLTP"/>
    <property type="match status" value="1"/>
</dbReference>
<evidence type="ECO:0000313" key="5">
    <source>
        <dbReference type="WBParaSite" id="HNAJ_0000073601-mRNA-1"/>
    </source>
</evidence>
<evidence type="ECO:0000313" key="4">
    <source>
        <dbReference type="Proteomes" id="UP000278807"/>
    </source>
</evidence>
<dbReference type="EMBL" id="UZAE01000230">
    <property type="protein sequence ID" value="VDN96595.1"/>
    <property type="molecule type" value="Genomic_DNA"/>
</dbReference>
<dbReference type="WBParaSite" id="HNAJ_0000073601-mRNA-1">
    <property type="protein sequence ID" value="HNAJ_0000073601-mRNA-1"/>
    <property type="gene ID" value="HNAJ_0000073601"/>
</dbReference>
<name>A0A0R3T1I4_RODNA</name>
<dbReference type="GO" id="GO:0016020">
    <property type="term" value="C:membrane"/>
    <property type="evidence" value="ECO:0007669"/>
    <property type="project" value="TreeGrafter"/>
</dbReference>
<gene>
    <name evidence="3" type="ORF">HNAJ_LOCUS736</name>
</gene>
<dbReference type="InterPro" id="IPR036497">
    <property type="entry name" value="GLTP_sf"/>
</dbReference>
<reference evidence="3 4" key="2">
    <citation type="submission" date="2018-11" db="EMBL/GenBank/DDBJ databases">
        <authorList>
            <consortium name="Pathogen Informatics"/>
        </authorList>
    </citation>
    <scope>NUCLEOTIDE SEQUENCE [LARGE SCALE GENOMIC DNA]</scope>
</reference>
<dbReference type="PANTHER" id="PTHR10219:SF25">
    <property type="entry name" value="PLECKSTRIN HOMOLOGY DOMAIN-CONTAINING FAMILY A MEMBER 8"/>
    <property type="match status" value="1"/>
</dbReference>
<dbReference type="GO" id="GO:0005829">
    <property type="term" value="C:cytosol"/>
    <property type="evidence" value="ECO:0007669"/>
    <property type="project" value="TreeGrafter"/>
</dbReference>
<reference evidence="5" key="1">
    <citation type="submission" date="2017-02" db="UniProtKB">
        <authorList>
            <consortium name="WormBaseParasite"/>
        </authorList>
    </citation>
    <scope>IDENTIFICATION</scope>
</reference>
<feature type="domain" description="Glycolipid transfer protein" evidence="2">
    <location>
        <begin position="24"/>
        <end position="161"/>
    </location>
</feature>
<keyword evidence="4" id="KW-1185">Reference proteome</keyword>
<accession>A0A0R3T1I4</accession>
<proteinExistence type="predicted"/>
<organism evidence="5">
    <name type="scientific">Rodentolepis nana</name>
    <name type="common">Dwarf tapeworm</name>
    <name type="synonym">Hymenolepis nana</name>
    <dbReference type="NCBI Taxonomy" id="102285"/>
    <lineage>
        <taxon>Eukaryota</taxon>
        <taxon>Metazoa</taxon>
        <taxon>Spiralia</taxon>
        <taxon>Lophotrochozoa</taxon>
        <taxon>Platyhelminthes</taxon>
        <taxon>Cestoda</taxon>
        <taxon>Eucestoda</taxon>
        <taxon>Cyclophyllidea</taxon>
        <taxon>Hymenolepididae</taxon>
        <taxon>Rodentolepis</taxon>
    </lineage>
</organism>
<protein>
    <submittedName>
        <fullName evidence="5">GLTP domain-containing protein</fullName>
    </submittedName>
</protein>
<dbReference type="AlphaFoldDB" id="A0A0R3T1I4"/>
<dbReference type="Gene3D" id="1.10.3520.10">
    <property type="entry name" value="Glycolipid transfer protein"/>
    <property type="match status" value="1"/>
</dbReference>
<dbReference type="GO" id="GO:1902388">
    <property type="term" value="F:ceramide 1-phosphate transfer activity"/>
    <property type="evidence" value="ECO:0007669"/>
    <property type="project" value="TreeGrafter"/>
</dbReference>
<evidence type="ECO:0000259" key="2">
    <source>
        <dbReference type="Pfam" id="PF08718"/>
    </source>
</evidence>